<protein>
    <submittedName>
        <fullName evidence="1">Uncharacterized protein</fullName>
    </submittedName>
</protein>
<organism evidence="1 2">
    <name type="scientific">Crocosphaera chwakensis CCY0110</name>
    <dbReference type="NCBI Taxonomy" id="391612"/>
    <lineage>
        <taxon>Bacteria</taxon>
        <taxon>Bacillati</taxon>
        <taxon>Cyanobacteriota</taxon>
        <taxon>Cyanophyceae</taxon>
        <taxon>Oscillatoriophycideae</taxon>
        <taxon>Chroococcales</taxon>
        <taxon>Aphanothecaceae</taxon>
        <taxon>Crocosphaera</taxon>
        <taxon>Crocosphaera chwakensis</taxon>
    </lineage>
</organism>
<reference evidence="1 2" key="1">
    <citation type="submission" date="2007-03" db="EMBL/GenBank/DDBJ databases">
        <authorList>
            <person name="Stal L."/>
            <person name="Ferriera S."/>
            <person name="Johnson J."/>
            <person name="Kravitz S."/>
            <person name="Beeson K."/>
            <person name="Sutton G."/>
            <person name="Rogers Y.-H."/>
            <person name="Friedman R."/>
            <person name="Frazier M."/>
            <person name="Venter J.C."/>
        </authorList>
    </citation>
    <scope>NUCLEOTIDE SEQUENCE [LARGE SCALE GENOMIC DNA]</scope>
    <source>
        <strain evidence="1 2">CCY0110</strain>
    </source>
</reference>
<evidence type="ECO:0000313" key="2">
    <source>
        <dbReference type="Proteomes" id="UP000003781"/>
    </source>
</evidence>
<dbReference type="OrthoDB" id="583041at2"/>
<dbReference type="EMBL" id="AAXW01000008">
    <property type="protein sequence ID" value="EAZ92233.1"/>
    <property type="molecule type" value="Genomic_DNA"/>
</dbReference>
<comment type="caution">
    <text evidence="1">The sequence shown here is derived from an EMBL/GenBank/DDBJ whole genome shotgun (WGS) entry which is preliminary data.</text>
</comment>
<dbReference type="AlphaFoldDB" id="A3IMY0"/>
<sequence>MNNTIELKLWTNLALDICPKCHSKGLLIKSQSTLTAILVCSKCGSEYCMSAIRQRGAYPRNT</sequence>
<name>A3IMY0_9CHRO</name>
<dbReference type="Proteomes" id="UP000003781">
    <property type="component" value="Unassembled WGS sequence"/>
</dbReference>
<gene>
    <name evidence="1" type="ORF">CY0110_25021</name>
</gene>
<dbReference type="eggNOG" id="ENOG5031W4S">
    <property type="taxonomic scope" value="Bacteria"/>
</dbReference>
<evidence type="ECO:0000313" key="1">
    <source>
        <dbReference type="EMBL" id="EAZ92233.1"/>
    </source>
</evidence>
<proteinExistence type="predicted"/>
<dbReference type="RefSeq" id="WP_008274741.1">
    <property type="nucleotide sequence ID" value="NZ_AAXW01000008.1"/>
</dbReference>
<keyword evidence="2" id="KW-1185">Reference proteome</keyword>
<accession>A3IMY0</accession>